<proteinExistence type="predicted"/>
<protein>
    <submittedName>
        <fullName evidence="2">Uncharacterized protein</fullName>
    </submittedName>
</protein>
<accession>A0A6J5NUG6</accession>
<feature type="region of interest" description="Disordered" evidence="1">
    <location>
        <begin position="229"/>
        <end position="249"/>
    </location>
</feature>
<feature type="region of interest" description="Disordered" evidence="1">
    <location>
        <begin position="275"/>
        <end position="302"/>
    </location>
</feature>
<dbReference type="EMBL" id="LR796737">
    <property type="protein sequence ID" value="CAB4162617.1"/>
    <property type="molecule type" value="Genomic_DNA"/>
</dbReference>
<feature type="compositionally biased region" description="Basic and acidic residues" evidence="1">
    <location>
        <begin position="390"/>
        <end position="400"/>
    </location>
</feature>
<gene>
    <name evidence="2" type="ORF">UFOVP784_74</name>
</gene>
<organism evidence="2">
    <name type="scientific">uncultured Caudovirales phage</name>
    <dbReference type="NCBI Taxonomy" id="2100421"/>
    <lineage>
        <taxon>Viruses</taxon>
        <taxon>Duplodnaviria</taxon>
        <taxon>Heunggongvirae</taxon>
        <taxon>Uroviricota</taxon>
        <taxon>Caudoviricetes</taxon>
        <taxon>Peduoviridae</taxon>
        <taxon>Maltschvirus</taxon>
        <taxon>Maltschvirus maltsch</taxon>
    </lineage>
</organism>
<sequence>MNGLTANYNNYSAAELEKALQSWVEPYPKPIILNHDLNSEPIGRVMAAKMDKEEDGSAFVRLQVAITDPVAIQKVLDKRYLTGSVGGRAGKAVCSISGDDLAAESADGRPKAQKFKRGQVYKGKLAFIDMQDISFKEYSFVNQPADSKSGVRKSSSGDVKVENSSDDWVARSSAFVLSMDEEDIYSVEEHKSILKGLKSKESKPLYLHLKGSFLTAVAVHESENYKYNSDSLLSNENDNKEDHEENSKMEESLQNEDVLAAVESLSQDLSTIATASAQETQEPVEEAAAASQDEKPEVEEKSNAELMASLVVALQHAKELNEESLVELLSSKIEDLNKSAEQASPEEEPAADAEESVSDADAQGSEVVPESVEEQAELKAVESVDTDVAEENKVIEEPKAELTGAEQASEQDADDASKKLQLLEEENQKLKSALHRTLAERVVDTKIAAGIESTESREESIAEHVKRTASSLADSLRDLAGLPVAKKAKSTMPEISSEIEAVESEDNVITIDREDQESKEQVVNASEQVFVDALMGRRKL</sequence>
<feature type="compositionally biased region" description="Acidic residues" evidence="1">
    <location>
        <begin position="344"/>
        <end position="358"/>
    </location>
</feature>
<evidence type="ECO:0000256" key="1">
    <source>
        <dbReference type="SAM" id="MobiDB-lite"/>
    </source>
</evidence>
<feature type="compositionally biased region" description="Basic and acidic residues" evidence="1">
    <location>
        <begin position="237"/>
        <end position="249"/>
    </location>
</feature>
<reference evidence="2" key="1">
    <citation type="submission" date="2020-04" db="EMBL/GenBank/DDBJ databases">
        <authorList>
            <person name="Chiriac C."/>
            <person name="Salcher M."/>
            <person name="Ghai R."/>
            <person name="Kavagutti S V."/>
        </authorList>
    </citation>
    <scope>NUCLEOTIDE SEQUENCE</scope>
</reference>
<feature type="compositionally biased region" description="Basic and acidic residues" evidence="1">
    <location>
        <begin position="292"/>
        <end position="302"/>
    </location>
</feature>
<name>A0A6J5NUG6_9CAUD</name>
<feature type="region of interest" description="Disordered" evidence="1">
    <location>
        <begin position="337"/>
        <end position="420"/>
    </location>
</feature>
<evidence type="ECO:0000313" key="2">
    <source>
        <dbReference type="EMBL" id="CAB4162617.1"/>
    </source>
</evidence>